<evidence type="ECO:0000313" key="2">
    <source>
        <dbReference type="EMBL" id="AUW96007.1"/>
    </source>
</evidence>
<keyword evidence="3" id="KW-1185">Reference proteome</keyword>
<dbReference type="PANTHER" id="PTHR43415">
    <property type="entry name" value="SPERMIDINE N(1)-ACETYLTRANSFERASE"/>
    <property type="match status" value="1"/>
</dbReference>
<evidence type="ECO:0000313" key="3">
    <source>
        <dbReference type="Proteomes" id="UP000238956"/>
    </source>
</evidence>
<dbReference type="InterPro" id="IPR016181">
    <property type="entry name" value="Acyl_CoA_acyltransferase"/>
</dbReference>
<protein>
    <submittedName>
        <fullName evidence="2">GNAT family N-acetyltransferase</fullName>
    </submittedName>
</protein>
<keyword evidence="2" id="KW-0808">Transferase</keyword>
<dbReference type="SUPFAM" id="SSF55729">
    <property type="entry name" value="Acyl-CoA N-acyltransferases (Nat)"/>
    <property type="match status" value="1"/>
</dbReference>
<sequence length="174" mass="19564">MAEKELIIEEAQVSDALAIKVFLEEVSQETSFIVNDSLDITIEDLQEALYVSLNSLNRICLLAKIEDTIIGMVNVTSSDGVNVNHVGDLFIAVKQAYTGHGIGHYLMDLICDWAEQSPMIRRLELTVQSRNKKAIKLYQDFDFVIDGKKKQAFKLNEGTYLDLFMMSKLIGKGN</sequence>
<evidence type="ECO:0000259" key="1">
    <source>
        <dbReference type="PROSITE" id="PS51186"/>
    </source>
</evidence>
<dbReference type="InterPro" id="IPR000182">
    <property type="entry name" value="GNAT_dom"/>
</dbReference>
<proteinExistence type="predicted"/>
<dbReference type="Proteomes" id="UP000238956">
    <property type="component" value="Chromosome"/>
</dbReference>
<dbReference type="PROSITE" id="PS51186">
    <property type="entry name" value="GNAT"/>
    <property type="match status" value="1"/>
</dbReference>
<dbReference type="KEGG" id="splr:C0J00_02130"/>
<dbReference type="Gene3D" id="3.40.630.30">
    <property type="match status" value="1"/>
</dbReference>
<reference evidence="2 3" key="1">
    <citation type="submission" date="2017-12" db="EMBL/GenBank/DDBJ databases">
        <authorList>
            <person name="Hurst M.R.H."/>
        </authorList>
    </citation>
    <scope>NUCLEOTIDE SEQUENCE [LARGE SCALE GENOMIC DNA]</scope>
    <source>
        <strain evidence="2 3">TH11417</strain>
    </source>
</reference>
<dbReference type="EMBL" id="CP025536">
    <property type="protein sequence ID" value="AUW96007.1"/>
    <property type="molecule type" value="Genomic_DNA"/>
</dbReference>
<reference evidence="2 3" key="2">
    <citation type="submission" date="2018-02" db="EMBL/GenBank/DDBJ databases">
        <title>Whole genome sequencing analysis of Streptococcus pluranimalium isolated from cattle infected mastitis in China.</title>
        <authorList>
            <person name="Zhang J.-R."/>
            <person name="Hu G.-Z."/>
        </authorList>
    </citation>
    <scope>NUCLEOTIDE SEQUENCE [LARGE SCALE GENOMIC DNA]</scope>
    <source>
        <strain evidence="2 3">TH11417</strain>
    </source>
</reference>
<gene>
    <name evidence="2" type="ORF">C0J00_02130</name>
</gene>
<dbReference type="GeneID" id="98392710"/>
<feature type="domain" description="N-acetyltransferase" evidence="1">
    <location>
        <begin position="6"/>
        <end position="170"/>
    </location>
</feature>
<dbReference type="OrthoDB" id="948250at2"/>
<dbReference type="AlphaFoldDB" id="A0A2L0D2E6"/>
<organism evidence="2 3">
    <name type="scientific">Streptococcus pluranimalium</name>
    <dbReference type="NCBI Taxonomy" id="82348"/>
    <lineage>
        <taxon>Bacteria</taxon>
        <taxon>Bacillati</taxon>
        <taxon>Bacillota</taxon>
        <taxon>Bacilli</taxon>
        <taxon>Lactobacillales</taxon>
        <taxon>Streptococcaceae</taxon>
        <taxon>Streptococcus</taxon>
    </lineage>
</organism>
<dbReference type="RefSeq" id="WP_104967348.1">
    <property type="nucleotide sequence ID" value="NZ_CP025536.1"/>
</dbReference>
<dbReference type="CDD" id="cd04301">
    <property type="entry name" value="NAT_SF"/>
    <property type="match status" value="1"/>
</dbReference>
<dbReference type="PANTHER" id="PTHR43415:SF3">
    <property type="entry name" value="GNAT-FAMILY ACETYLTRANSFERASE"/>
    <property type="match status" value="1"/>
</dbReference>
<name>A0A2L0D2E6_9STRE</name>
<dbReference type="GO" id="GO:0016747">
    <property type="term" value="F:acyltransferase activity, transferring groups other than amino-acyl groups"/>
    <property type="evidence" value="ECO:0007669"/>
    <property type="project" value="InterPro"/>
</dbReference>
<accession>A0A2L0D2E6</accession>
<dbReference type="Pfam" id="PF00583">
    <property type="entry name" value="Acetyltransf_1"/>
    <property type="match status" value="1"/>
</dbReference>